<organism evidence="3 4">
    <name type="scientific">Aciditerrimonas ferrireducens</name>
    <dbReference type="NCBI Taxonomy" id="667306"/>
    <lineage>
        <taxon>Bacteria</taxon>
        <taxon>Bacillati</taxon>
        <taxon>Actinomycetota</taxon>
        <taxon>Acidimicrobiia</taxon>
        <taxon>Acidimicrobiales</taxon>
        <taxon>Acidimicrobiaceae</taxon>
        <taxon>Aciditerrimonas</taxon>
    </lineage>
</organism>
<feature type="non-terminal residue" evidence="3">
    <location>
        <position position="1"/>
    </location>
</feature>
<dbReference type="SUPFAM" id="SSF52540">
    <property type="entry name" value="P-loop containing nucleoside triphosphate hydrolases"/>
    <property type="match status" value="1"/>
</dbReference>
<gene>
    <name evidence="3" type="ORF">ACFFRE_12805</name>
</gene>
<dbReference type="PROSITE" id="PS51219">
    <property type="entry name" value="DPCK"/>
    <property type="match status" value="1"/>
</dbReference>
<dbReference type="InterPro" id="IPR001977">
    <property type="entry name" value="Depp_CoAkinase"/>
</dbReference>
<keyword evidence="3" id="KW-0808">Transferase</keyword>
<dbReference type="RefSeq" id="WP_377790733.1">
    <property type="nucleotide sequence ID" value="NZ_JBHLYQ010000217.1"/>
</dbReference>
<evidence type="ECO:0000313" key="3">
    <source>
        <dbReference type="EMBL" id="MFC0083007.1"/>
    </source>
</evidence>
<dbReference type="Pfam" id="PF01121">
    <property type="entry name" value="CoaE"/>
    <property type="match status" value="1"/>
</dbReference>
<dbReference type="InterPro" id="IPR027417">
    <property type="entry name" value="P-loop_NTPase"/>
</dbReference>
<keyword evidence="4" id="KW-1185">Reference proteome</keyword>
<dbReference type="EMBL" id="JBHLYQ010000217">
    <property type="protein sequence ID" value="MFC0083007.1"/>
    <property type="molecule type" value="Genomic_DNA"/>
</dbReference>
<evidence type="ECO:0000256" key="2">
    <source>
        <dbReference type="ARBA" id="ARBA00022840"/>
    </source>
</evidence>
<dbReference type="Proteomes" id="UP001589788">
    <property type="component" value="Unassembled WGS sequence"/>
</dbReference>
<dbReference type="Gene3D" id="3.40.50.300">
    <property type="entry name" value="P-loop containing nucleotide triphosphate hydrolases"/>
    <property type="match status" value="1"/>
</dbReference>
<keyword evidence="1" id="KW-0547">Nucleotide-binding</keyword>
<accession>A0ABV6C9T5</accession>
<keyword evidence="2" id="KW-0067">ATP-binding</keyword>
<dbReference type="PANTHER" id="PTHR10695:SF46">
    <property type="entry name" value="BIFUNCTIONAL COENZYME A SYNTHASE-RELATED"/>
    <property type="match status" value="1"/>
</dbReference>
<dbReference type="PANTHER" id="PTHR10695">
    <property type="entry name" value="DEPHOSPHO-COA KINASE-RELATED"/>
    <property type="match status" value="1"/>
</dbReference>
<proteinExistence type="predicted"/>
<evidence type="ECO:0000256" key="1">
    <source>
        <dbReference type="ARBA" id="ARBA00022741"/>
    </source>
</evidence>
<sequence length="109" mass="12094">RLARRPPGSVVVFDVPLLRPAHRQLLALDLVVVVDCPPELALRRLQEGRGMAEADARSRMAAQPSREERLALADWVLDNSGRPEELEAQLDTLWAELLRRARAGSPPTA</sequence>
<reference evidence="3 4" key="1">
    <citation type="submission" date="2024-09" db="EMBL/GenBank/DDBJ databases">
        <authorList>
            <person name="Sun Q."/>
            <person name="Mori K."/>
        </authorList>
    </citation>
    <scope>NUCLEOTIDE SEQUENCE [LARGE SCALE GENOMIC DNA]</scope>
    <source>
        <strain evidence="3 4">JCM 15389</strain>
    </source>
</reference>
<keyword evidence="3" id="KW-0418">Kinase</keyword>
<comment type="caution">
    <text evidence="3">The sequence shown here is derived from an EMBL/GenBank/DDBJ whole genome shotgun (WGS) entry which is preliminary data.</text>
</comment>
<dbReference type="GO" id="GO:0016301">
    <property type="term" value="F:kinase activity"/>
    <property type="evidence" value="ECO:0007669"/>
    <property type="project" value="UniProtKB-KW"/>
</dbReference>
<name>A0ABV6C9T5_9ACTN</name>
<protein>
    <submittedName>
        <fullName evidence="3">Dephospho-CoA kinase</fullName>
    </submittedName>
</protein>
<evidence type="ECO:0000313" key="4">
    <source>
        <dbReference type="Proteomes" id="UP001589788"/>
    </source>
</evidence>